<evidence type="ECO:0000259" key="4">
    <source>
        <dbReference type="PROSITE" id="PS51898"/>
    </source>
</evidence>
<dbReference type="GO" id="GO:0015074">
    <property type="term" value="P:DNA integration"/>
    <property type="evidence" value="ECO:0007669"/>
    <property type="project" value="InterPro"/>
</dbReference>
<comment type="caution">
    <text evidence="5">The sequence shown here is derived from an EMBL/GenBank/DDBJ whole genome shotgun (WGS) entry which is preliminary data.</text>
</comment>
<dbReference type="InterPro" id="IPR011990">
    <property type="entry name" value="TPR-like_helical_dom_sf"/>
</dbReference>
<dbReference type="Pfam" id="PF13424">
    <property type="entry name" value="TPR_12"/>
    <property type="match status" value="1"/>
</dbReference>
<dbReference type="Gene3D" id="1.25.40.10">
    <property type="entry name" value="Tetratricopeptide repeat domain"/>
    <property type="match status" value="2"/>
</dbReference>
<dbReference type="PROSITE" id="PS51898">
    <property type="entry name" value="TYR_RECOMBINASE"/>
    <property type="match status" value="1"/>
</dbReference>
<dbReference type="Gene3D" id="1.10.150.130">
    <property type="match status" value="1"/>
</dbReference>
<evidence type="ECO:0000256" key="3">
    <source>
        <dbReference type="ARBA" id="ARBA00023172"/>
    </source>
</evidence>
<evidence type="ECO:0000256" key="1">
    <source>
        <dbReference type="ARBA" id="ARBA00008857"/>
    </source>
</evidence>
<dbReference type="InterPro" id="IPR002104">
    <property type="entry name" value="Integrase_catalytic"/>
</dbReference>
<feature type="non-terminal residue" evidence="5">
    <location>
        <position position="1"/>
    </location>
</feature>
<dbReference type="SMART" id="SM00028">
    <property type="entry name" value="TPR"/>
    <property type="match status" value="6"/>
</dbReference>
<dbReference type="SUPFAM" id="SSF56349">
    <property type="entry name" value="DNA breaking-rejoining enzymes"/>
    <property type="match status" value="1"/>
</dbReference>
<evidence type="ECO:0000313" key="6">
    <source>
        <dbReference type="Proteomes" id="UP000225706"/>
    </source>
</evidence>
<dbReference type="InterPro" id="IPR011010">
    <property type="entry name" value="DNA_brk_join_enz"/>
</dbReference>
<dbReference type="PANTHER" id="PTHR30349">
    <property type="entry name" value="PHAGE INTEGRASE-RELATED"/>
    <property type="match status" value="1"/>
</dbReference>
<keyword evidence="6" id="KW-1185">Reference proteome</keyword>
<evidence type="ECO:0000256" key="2">
    <source>
        <dbReference type="ARBA" id="ARBA00023125"/>
    </source>
</evidence>
<dbReference type="InterPro" id="IPR013762">
    <property type="entry name" value="Integrase-like_cat_sf"/>
</dbReference>
<feature type="domain" description="Tyr recombinase" evidence="4">
    <location>
        <begin position="64"/>
        <end position="245"/>
    </location>
</feature>
<accession>A0A2B4R431</accession>
<dbReference type="SUPFAM" id="SSF48452">
    <property type="entry name" value="TPR-like"/>
    <property type="match status" value="2"/>
</dbReference>
<comment type="similarity">
    <text evidence="1">Belongs to the 'phage' integrase family.</text>
</comment>
<dbReference type="CDD" id="cd00796">
    <property type="entry name" value="INT_Rci_Hp1_C"/>
    <property type="match status" value="1"/>
</dbReference>
<sequence>RPLKDISCDDIMIFMDLPALQKAQGTAARTLSLLNPAFKYAEIWGYRPNGSNPCHGVSKKATNTMERFLTDEERGRLETILLNKNLHKRRSPYGISAILMLLYTGCRRSEITTLKWEDIHLKDKYLYFKDSKTGTKTVPLNPKAISTLENVERKSDNPYVFCGKYPGTHIQEIRKAWEAVRKLADLEDVRLHDLRHSFASFALKQGVDLYTVSKLLELYGTSVPQGLQSKFFERDSQQRKDFPYEVSSESLLLRGESQFYLGKLLRLEGRYYEAQQTLKTSAQSYTQAGFPWLSAKSWIELGEIAMEQSMWGEAEKCFLNARHKADNPEILAQALALLGNLALYTYRFSNAQHYLEKSLKLSESSPNSLAYALGTLGMGDLLFSKGDQEKAVVKYQQALKAFKQREDIFGECITRLKLGEAYRMSDFVEEAEQEFEKALKLSNSLQSSYLKGIAYLGLADVYRITSQSTTSLDYYDSALKYLEKSSTLRETGRALRGQASLFHALGDYEKAAKTLEKAIEIYTAPHSQDRKSYFISSNSHPLSS</sequence>
<name>A0A2B4R431_STYPI</name>
<dbReference type="Proteomes" id="UP000225706">
    <property type="component" value="Unassembled WGS sequence"/>
</dbReference>
<dbReference type="OrthoDB" id="10612381at2759"/>
<dbReference type="InterPro" id="IPR019734">
    <property type="entry name" value="TPR_rpt"/>
</dbReference>
<keyword evidence="3" id="KW-0233">DNA recombination</keyword>
<reference evidence="6" key="1">
    <citation type="journal article" date="2017" name="bioRxiv">
        <title>Comparative analysis of the genomes of Stylophora pistillata and Acropora digitifera provides evidence for extensive differences between species of corals.</title>
        <authorList>
            <person name="Voolstra C.R."/>
            <person name="Li Y."/>
            <person name="Liew Y.J."/>
            <person name="Baumgarten S."/>
            <person name="Zoccola D."/>
            <person name="Flot J.-F."/>
            <person name="Tambutte S."/>
            <person name="Allemand D."/>
            <person name="Aranda M."/>
        </authorList>
    </citation>
    <scope>NUCLEOTIDE SEQUENCE [LARGE SCALE GENOMIC DNA]</scope>
</reference>
<dbReference type="Pfam" id="PF00589">
    <property type="entry name" value="Phage_integrase"/>
    <property type="match status" value="1"/>
</dbReference>
<proteinExistence type="inferred from homology"/>
<dbReference type="GO" id="GO:0003677">
    <property type="term" value="F:DNA binding"/>
    <property type="evidence" value="ECO:0007669"/>
    <property type="project" value="UniProtKB-KW"/>
</dbReference>
<dbReference type="Gene3D" id="1.10.443.10">
    <property type="entry name" value="Intergrase catalytic core"/>
    <property type="match status" value="1"/>
</dbReference>
<dbReference type="GO" id="GO:0006310">
    <property type="term" value="P:DNA recombination"/>
    <property type="evidence" value="ECO:0007669"/>
    <property type="project" value="UniProtKB-KW"/>
</dbReference>
<dbReference type="STRING" id="50429.A0A2B4R431"/>
<protein>
    <submittedName>
        <fullName evidence="5">Putative tyrosine recombinase XerC-like</fullName>
    </submittedName>
</protein>
<evidence type="ECO:0000313" key="5">
    <source>
        <dbReference type="EMBL" id="PFX11147.1"/>
    </source>
</evidence>
<dbReference type="InterPro" id="IPR010998">
    <property type="entry name" value="Integrase_recombinase_N"/>
</dbReference>
<dbReference type="AlphaFoldDB" id="A0A2B4R431"/>
<organism evidence="5 6">
    <name type="scientific">Stylophora pistillata</name>
    <name type="common">Smooth cauliflower coral</name>
    <dbReference type="NCBI Taxonomy" id="50429"/>
    <lineage>
        <taxon>Eukaryota</taxon>
        <taxon>Metazoa</taxon>
        <taxon>Cnidaria</taxon>
        <taxon>Anthozoa</taxon>
        <taxon>Hexacorallia</taxon>
        <taxon>Scleractinia</taxon>
        <taxon>Astrocoeniina</taxon>
        <taxon>Pocilloporidae</taxon>
        <taxon>Stylophora</taxon>
    </lineage>
</organism>
<dbReference type="InterPro" id="IPR050090">
    <property type="entry name" value="Tyrosine_recombinase_XerCD"/>
</dbReference>
<dbReference type="PANTHER" id="PTHR30349:SF64">
    <property type="entry name" value="PROPHAGE INTEGRASE INTD-RELATED"/>
    <property type="match status" value="1"/>
</dbReference>
<dbReference type="EMBL" id="LSMT01003492">
    <property type="protein sequence ID" value="PFX11147.1"/>
    <property type="molecule type" value="Genomic_DNA"/>
</dbReference>
<keyword evidence="2" id="KW-0238">DNA-binding</keyword>
<gene>
    <name evidence="5" type="ORF">AWC38_SpisGene25340</name>
</gene>